<proteinExistence type="predicted"/>
<evidence type="ECO:0000313" key="3">
    <source>
        <dbReference type="Proteomes" id="UP001196413"/>
    </source>
</evidence>
<protein>
    <submittedName>
        <fullName evidence="2">Uncharacterized protein</fullName>
    </submittedName>
</protein>
<name>A0AAD5QYN5_PARTN</name>
<comment type="caution">
    <text evidence="2">The sequence shown here is derived from an EMBL/GenBank/DDBJ whole genome shotgun (WGS) entry which is preliminary data.</text>
</comment>
<gene>
    <name evidence="2" type="ORF">KIN20_026886</name>
</gene>
<feature type="signal peptide" evidence="1">
    <location>
        <begin position="1"/>
        <end position="22"/>
    </location>
</feature>
<keyword evidence="1" id="KW-0732">Signal</keyword>
<accession>A0AAD5QYN5</accession>
<dbReference type="EMBL" id="JAHQIW010005500">
    <property type="protein sequence ID" value="KAJ1366271.1"/>
    <property type="molecule type" value="Genomic_DNA"/>
</dbReference>
<evidence type="ECO:0000256" key="1">
    <source>
        <dbReference type="SAM" id="SignalP"/>
    </source>
</evidence>
<sequence>MARHSAEAFLILLLTTMSTVCGCGVMPADQGNEAITKCGFVERLVTQTVIDVLERQGRSALLPDAVISAILGQLSVTITYTPLNCQMSARPDEDLAMAQPSVCIIVDNKVTGICTTKAINKMCGKPELNMVEVSSIDSTHLTIPESLMTTNIIMASWSRMMWQSVVDRAVRMLASDPFGSQFLSARATVGGN</sequence>
<dbReference type="AlphaFoldDB" id="A0AAD5QYN5"/>
<organism evidence="2 3">
    <name type="scientific">Parelaphostrongylus tenuis</name>
    <name type="common">Meningeal worm</name>
    <dbReference type="NCBI Taxonomy" id="148309"/>
    <lineage>
        <taxon>Eukaryota</taxon>
        <taxon>Metazoa</taxon>
        <taxon>Ecdysozoa</taxon>
        <taxon>Nematoda</taxon>
        <taxon>Chromadorea</taxon>
        <taxon>Rhabditida</taxon>
        <taxon>Rhabditina</taxon>
        <taxon>Rhabditomorpha</taxon>
        <taxon>Strongyloidea</taxon>
        <taxon>Metastrongylidae</taxon>
        <taxon>Parelaphostrongylus</taxon>
    </lineage>
</organism>
<reference evidence="2" key="1">
    <citation type="submission" date="2021-06" db="EMBL/GenBank/DDBJ databases">
        <title>Parelaphostrongylus tenuis whole genome reference sequence.</title>
        <authorList>
            <person name="Garwood T.J."/>
            <person name="Larsen P.A."/>
            <person name="Fountain-Jones N.M."/>
            <person name="Garbe J.R."/>
            <person name="Macchietto M.G."/>
            <person name="Kania S.A."/>
            <person name="Gerhold R.W."/>
            <person name="Richards J.E."/>
            <person name="Wolf T.M."/>
        </authorList>
    </citation>
    <scope>NUCLEOTIDE SEQUENCE</scope>
    <source>
        <strain evidence="2">MNPRO001-30</strain>
        <tissue evidence="2">Meninges</tissue>
    </source>
</reference>
<evidence type="ECO:0000313" key="2">
    <source>
        <dbReference type="EMBL" id="KAJ1366271.1"/>
    </source>
</evidence>
<dbReference type="Proteomes" id="UP001196413">
    <property type="component" value="Unassembled WGS sequence"/>
</dbReference>
<feature type="chain" id="PRO_5041912834" evidence="1">
    <location>
        <begin position="23"/>
        <end position="192"/>
    </location>
</feature>
<dbReference type="PROSITE" id="PS51257">
    <property type="entry name" value="PROKAR_LIPOPROTEIN"/>
    <property type="match status" value="1"/>
</dbReference>
<keyword evidence="3" id="KW-1185">Reference proteome</keyword>